<dbReference type="Gene3D" id="1.10.640.10">
    <property type="entry name" value="Haem peroxidase domain superfamily, animal type"/>
    <property type="match status" value="1"/>
</dbReference>
<evidence type="ECO:0000313" key="16">
    <source>
        <dbReference type="Proteomes" id="UP000245474"/>
    </source>
</evidence>
<reference evidence="15 16" key="1">
    <citation type="submission" date="2018-05" db="EMBL/GenBank/DDBJ databases">
        <title>Spiribacter halobius sp. nov., a moderately halophilic bacterium isolated from marine solar saltern.</title>
        <authorList>
            <person name="Zheng W.-S."/>
            <person name="Lu D.-C."/>
            <person name="Du Z.-J."/>
        </authorList>
    </citation>
    <scope>NUCLEOTIDE SEQUENCE [LARGE SCALE GENOMIC DNA]</scope>
    <source>
        <strain evidence="15 16">E85</strain>
    </source>
</reference>
<keyword evidence="11" id="KW-0408">Iron</keyword>
<evidence type="ECO:0000313" key="15">
    <source>
        <dbReference type="EMBL" id="PWG63963.1"/>
    </source>
</evidence>
<dbReference type="PANTHER" id="PTHR11903:SF11">
    <property type="entry name" value="ALPHA-DIOXYGENASE 1"/>
    <property type="match status" value="1"/>
</dbReference>
<accession>A0A2U2N4E7</accession>
<dbReference type="OrthoDB" id="9765610at2"/>
<name>A0A2U2N4E7_9GAMM</name>
<keyword evidence="16" id="KW-1185">Reference proteome</keyword>
<evidence type="ECO:0000256" key="14">
    <source>
        <dbReference type="SAM" id="MobiDB-lite"/>
    </source>
</evidence>
<keyword evidence="7" id="KW-0611">Plant defense</keyword>
<feature type="compositionally biased region" description="Basic and acidic residues" evidence="14">
    <location>
        <begin position="68"/>
        <end position="83"/>
    </location>
</feature>
<proteinExistence type="predicted"/>
<dbReference type="GO" id="GO:0006952">
    <property type="term" value="P:defense response"/>
    <property type="evidence" value="ECO:0007669"/>
    <property type="project" value="UniProtKB-KW"/>
</dbReference>
<evidence type="ECO:0000256" key="2">
    <source>
        <dbReference type="ARBA" id="ARBA00022516"/>
    </source>
</evidence>
<dbReference type="InterPro" id="IPR050783">
    <property type="entry name" value="Oxylipin_biosynth_metab"/>
</dbReference>
<evidence type="ECO:0000256" key="5">
    <source>
        <dbReference type="ARBA" id="ARBA00022723"/>
    </source>
</evidence>
<keyword evidence="9" id="KW-0223">Dioxygenase</keyword>
<dbReference type="Pfam" id="PF03098">
    <property type="entry name" value="An_peroxidase"/>
    <property type="match status" value="1"/>
</dbReference>
<dbReference type="GO" id="GO:0006633">
    <property type="term" value="P:fatty acid biosynthetic process"/>
    <property type="evidence" value="ECO:0007669"/>
    <property type="project" value="UniProtKB-KW"/>
</dbReference>
<keyword evidence="13" id="KW-0275">Fatty acid biosynthesis</keyword>
<dbReference type="SUPFAM" id="SSF48113">
    <property type="entry name" value="Heme-dependent peroxidases"/>
    <property type="match status" value="1"/>
</dbReference>
<dbReference type="GO" id="GO:0016702">
    <property type="term" value="F:oxidoreductase activity, acting on single donors with incorporation of molecular oxygen, incorporation of two atoms of oxygen"/>
    <property type="evidence" value="ECO:0007669"/>
    <property type="project" value="TreeGrafter"/>
</dbReference>
<keyword evidence="8" id="KW-0276">Fatty acid metabolism</keyword>
<sequence length="624" mass="71021">MMASLLDRLLGVFARVTGRFAVWHRFPMIVSVAVVLGHRVNLRRHNLVDTETDPDGQARPPEDLPPDFDTHGWRMPDGSHNDRERRWMGRAGQRFGRNVPLSACTPEPAKRLMEPSPREVSNRLLARREFAPVPHLNLLAAAWIQFMVHDWLGHGANDRERKLEVPLPEGDDWPAERMSVLATRRDPRQGAADEGKPPTFRNIETHWWDGSQVYGSSWQRMERLRRDPDGNRLEDGRLWLDERGLLPLDADLQEKRPGQELAGVNGNWWCGLSVLHTLFAREHNAIVERLRIDYPRASGEWLFQKARLVNAALMAKIHTVEWTPALMDSPTGRFAMRGNYWGLMGEHVARGFGRVSDSEVISGIPGSPTEHHGAPYAMTEEFTAVYRLHPLLPDDFTFRAAGDDRELLRATLKEVTFGKARSLYGQMGFDDVLYSLATAHPGAMTLHNYPNQLRRIDKKPEEGIFLDLAAVDVLRDRERGVPRYAEFRKLVGCRPPERFEDITDDPDDQRLLEEIYGSVERVDLLTGCLAEAGSERNWPPRFGFSDTAFRIFILMASRRLKSDRFFTDDYTPEMYTPAGFAWVEDNGLKEVVERHAPALAPLFADARNPFFPWARAGTTPGGTA</sequence>
<keyword evidence="6" id="KW-0925">Oxylipin biosynthesis</keyword>
<evidence type="ECO:0000256" key="6">
    <source>
        <dbReference type="ARBA" id="ARBA00022767"/>
    </source>
</evidence>
<organism evidence="15 16">
    <name type="scientific">Sediminicurvatus halobius</name>
    <dbReference type="NCBI Taxonomy" id="2182432"/>
    <lineage>
        <taxon>Bacteria</taxon>
        <taxon>Pseudomonadati</taxon>
        <taxon>Pseudomonadota</taxon>
        <taxon>Gammaproteobacteria</taxon>
        <taxon>Chromatiales</taxon>
        <taxon>Ectothiorhodospiraceae</taxon>
        <taxon>Sediminicurvatus</taxon>
    </lineage>
</organism>
<keyword evidence="12" id="KW-0443">Lipid metabolism</keyword>
<keyword evidence="4" id="KW-0349">Heme</keyword>
<dbReference type="PRINTS" id="PR00457">
    <property type="entry name" value="ANPEROXIDASE"/>
</dbReference>
<dbReference type="InterPro" id="IPR034815">
    <property type="entry name" value="A_dioxygenase"/>
</dbReference>
<comment type="cofactor">
    <cofactor evidence="1">
        <name>Ca(2+)</name>
        <dbReference type="ChEBI" id="CHEBI:29108"/>
    </cofactor>
</comment>
<keyword evidence="2" id="KW-0444">Lipid biosynthesis</keyword>
<dbReference type="AlphaFoldDB" id="A0A2U2N4E7"/>
<dbReference type="InterPro" id="IPR019791">
    <property type="entry name" value="Haem_peroxidase_animal"/>
</dbReference>
<evidence type="ECO:0000256" key="11">
    <source>
        <dbReference type="ARBA" id="ARBA00023004"/>
    </source>
</evidence>
<dbReference type="GO" id="GO:0006979">
    <property type="term" value="P:response to oxidative stress"/>
    <property type="evidence" value="ECO:0007669"/>
    <property type="project" value="InterPro"/>
</dbReference>
<gene>
    <name evidence="15" type="ORF">DEM34_07150</name>
</gene>
<evidence type="ECO:0000256" key="7">
    <source>
        <dbReference type="ARBA" id="ARBA00022821"/>
    </source>
</evidence>
<evidence type="ECO:0000256" key="13">
    <source>
        <dbReference type="ARBA" id="ARBA00023160"/>
    </source>
</evidence>
<dbReference type="RefSeq" id="WP_109677678.1">
    <property type="nucleotide sequence ID" value="NZ_CP086615.1"/>
</dbReference>
<dbReference type="InterPro" id="IPR010255">
    <property type="entry name" value="Haem_peroxidase_sf"/>
</dbReference>
<protein>
    <submittedName>
        <fullName evidence="15">Peroxidase</fullName>
    </submittedName>
</protein>
<feature type="region of interest" description="Disordered" evidence="14">
    <location>
        <begin position="47"/>
        <end position="83"/>
    </location>
</feature>
<dbReference type="EMBL" id="QFFI01000008">
    <property type="protein sequence ID" value="PWG63963.1"/>
    <property type="molecule type" value="Genomic_DNA"/>
</dbReference>
<dbReference type="GO" id="GO:0046872">
    <property type="term" value="F:metal ion binding"/>
    <property type="evidence" value="ECO:0007669"/>
    <property type="project" value="UniProtKB-KW"/>
</dbReference>
<dbReference type="GO" id="GO:0031408">
    <property type="term" value="P:oxylipin biosynthetic process"/>
    <property type="evidence" value="ECO:0007669"/>
    <property type="project" value="UniProtKB-KW"/>
</dbReference>
<comment type="caution">
    <text evidence="15">The sequence shown here is derived from an EMBL/GenBank/DDBJ whole genome shotgun (WGS) entry which is preliminary data.</text>
</comment>
<dbReference type="Proteomes" id="UP000245474">
    <property type="component" value="Unassembled WGS sequence"/>
</dbReference>
<dbReference type="GO" id="GO:0020037">
    <property type="term" value="F:heme binding"/>
    <property type="evidence" value="ECO:0007669"/>
    <property type="project" value="InterPro"/>
</dbReference>
<dbReference type="PANTHER" id="PTHR11903">
    <property type="entry name" value="PROSTAGLANDIN G/H SYNTHASE"/>
    <property type="match status" value="1"/>
</dbReference>
<dbReference type="GO" id="GO:0004601">
    <property type="term" value="F:peroxidase activity"/>
    <property type="evidence" value="ECO:0007669"/>
    <property type="project" value="UniProtKB-KW"/>
</dbReference>
<evidence type="ECO:0000256" key="9">
    <source>
        <dbReference type="ARBA" id="ARBA00022964"/>
    </source>
</evidence>
<keyword evidence="3 15" id="KW-0575">Peroxidase</keyword>
<evidence type="ECO:0000256" key="1">
    <source>
        <dbReference type="ARBA" id="ARBA00001913"/>
    </source>
</evidence>
<dbReference type="InterPro" id="IPR037120">
    <property type="entry name" value="Haem_peroxidase_sf_animal"/>
</dbReference>
<keyword evidence="10" id="KW-0560">Oxidoreductase</keyword>
<dbReference type="PROSITE" id="PS50292">
    <property type="entry name" value="PEROXIDASE_3"/>
    <property type="match status" value="1"/>
</dbReference>
<dbReference type="CDD" id="cd09818">
    <property type="entry name" value="PIOX_like"/>
    <property type="match status" value="1"/>
</dbReference>
<evidence type="ECO:0000256" key="8">
    <source>
        <dbReference type="ARBA" id="ARBA00022832"/>
    </source>
</evidence>
<evidence type="ECO:0000256" key="3">
    <source>
        <dbReference type="ARBA" id="ARBA00022559"/>
    </source>
</evidence>
<evidence type="ECO:0000256" key="12">
    <source>
        <dbReference type="ARBA" id="ARBA00023098"/>
    </source>
</evidence>
<evidence type="ECO:0000256" key="10">
    <source>
        <dbReference type="ARBA" id="ARBA00023002"/>
    </source>
</evidence>
<keyword evidence="5" id="KW-0479">Metal-binding</keyword>
<evidence type="ECO:0000256" key="4">
    <source>
        <dbReference type="ARBA" id="ARBA00022617"/>
    </source>
</evidence>